<protein>
    <submittedName>
        <fullName evidence="1">Uncharacterized protein</fullName>
    </submittedName>
</protein>
<evidence type="ECO:0000313" key="1">
    <source>
        <dbReference type="EMBL" id="EJK51094.1"/>
    </source>
</evidence>
<dbReference type="EMBL" id="AGNL01042234">
    <property type="protein sequence ID" value="EJK51094.1"/>
    <property type="molecule type" value="Genomic_DNA"/>
</dbReference>
<proteinExistence type="predicted"/>
<comment type="caution">
    <text evidence="1">The sequence shown here is derived from an EMBL/GenBank/DDBJ whole genome shotgun (WGS) entry which is preliminary data.</text>
</comment>
<dbReference type="AlphaFoldDB" id="K0RFQ3"/>
<sequence>MYAVQAPWRSSSALRRLQYKLATGAAPSRAERTLAFDRSDVKMDMLADAWAGRCSRHNKCSQQMPGRRPLHCEGSILNIQRRRRSTNTLEVDSGQELCLTSVLCCSLSQCTPGPTAQVNFRKHHDIMTVHKLEVHRLRLPNLSSQRFSPCLALVAFLASRSEPKQQRSNSQTRSHNLKAFNTSFTPPYQTYPSIVNMKIVLVEHFVNDAEAWQKVMGGHFATFGAYPSSKLELCYT</sequence>
<keyword evidence="2" id="KW-1185">Reference proteome</keyword>
<gene>
    <name evidence="1" type="ORF">THAOC_29770</name>
</gene>
<evidence type="ECO:0000313" key="2">
    <source>
        <dbReference type="Proteomes" id="UP000266841"/>
    </source>
</evidence>
<accession>K0RFQ3</accession>
<reference evidence="1 2" key="1">
    <citation type="journal article" date="2012" name="Genome Biol.">
        <title>Genome and low-iron response of an oceanic diatom adapted to chronic iron limitation.</title>
        <authorList>
            <person name="Lommer M."/>
            <person name="Specht M."/>
            <person name="Roy A.S."/>
            <person name="Kraemer L."/>
            <person name="Andreson R."/>
            <person name="Gutowska M.A."/>
            <person name="Wolf J."/>
            <person name="Bergner S.V."/>
            <person name="Schilhabel M.B."/>
            <person name="Klostermeier U.C."/>
            <person name="Beiko R.G."/>
            <person name="Rosenstiel P."/>
            <person name="Hippler M."/>
            <person name="Laroche J."/>
        </authorList>
    </citation>
    <scope>NUCLEOTIDE SEQUENCE [LARGE SCALE GENOMIC DNA]</scope>
    <source>
        <strain evidence="1 2">CCMP1005</strain>
    </source>
</reference>
<name>K0RFQ3_THAOC</name>
<organism evidence="1 2">
    <name type="scientific">Thalassiosira oceanica</name>
    <name type="common">Marine diatom</name>
    <dbReference type="NCBI Taxonomy" id="159749"/>
    <lineage>
        <taxon>Eukaryota</taxon>
        <taxon>Sar</taxon>
        <taxon>Stramenopiles</taxon>
        <taxon>Ochrophyta</taxon>
        <taxon>Bacillariophyta</taxon>
        <taxon>Coscinodiscophyceae</taxon>
        <taxon>Thalassiosirophycidae</taxon>
        <taxon>Thalassiosirales</taxon>
        <taxon>Thalassiosiraceae</taxon>
        <taxon>Thalassiosira</taxon>
    </lineage>
</organism>
<dbReference type="Proteomes" id="UP000266841">
    <property type="component" value="Unassembled WGS sequence"/>
</dbReference>